<reference evidence="2" key="1">
    <citation type="submission" date="2017-09" db="EMBL/GenBank/DDBJ databases">
        <title>FDA dAtabase for Regulatory Grade micrObial Sequences (FDA-ARGOS): Supporting development and validation of Infectious Disease Dx tests.</title>
        <authorList>
            <person name="Minogue T."/>
            <person name="Wolcott M."/>
            <person name="Wasieloski L."/>
            <person name="Aguilar W."/>
            <person name="Moore D."/>
            <person name="Tallon L."/>
            <person name="Sadzewicz L."/>
            <person name="Ott S."/>
            <person name="Zhao X."/>
            <person name="Nagaraj S."/>
            <person name="Vavikolanu K."/>
            <person name="Aluvathingal J."/>
            <person name="Nadendla S."/>
            <person name="Sichtig H."/>
        </authorList>
    </citation>
    <scope>NUCLEOTIDE SEQUENCE [LARGE SCALE GENOMIC DNA]</scope>
    <source>
        <strain evidence="2">FDAARGOS_390</strain>
    </source>
</reference>
<evidence type="ECO:0000313" key="1">
    <source>
        <dbReference type="EMBL" id="PEH42959.1"/>
    </source>
</evidence>
<comment type="caution">
    <text evidence="1">The sequence shown here is derived from an EMBL/GenBank/DDBJ whole genome shotgun (WGS) entry which is preliminary data.</text>
</comment>
<dbReference type="AlphaFoldDB" id="A0A0M2Q183"/>
<evidence type="ECO:0000313" key="2">
    <source>
        <dbReference type="Proteomes" id="UP000220629"/>
    </source>
</evidence>
<dbReference type="InterPro" id="IPR027839">
    <property type="entry name" value="DUF4432"/>
</dbReference>
<dbReference type="RefSeq" id="WP_046582152.1">
    <property type="nucleotide sequence ID" value="NZ_CADEPO010000003.1"/>
</dbReference>
<dbReference type="Gene3D" id="2.70.98.10">
    <property type="match status" value="1"/>
</dbReference>
<dbReference type="EMBL" id="PDDY01000001">
    <property type="protein sequence ID" value="PEH42959.1"/>
    <property type="molecule type" value="Genomic_DNA"/>
</dbReference>
<accession>A0A0M2Q183</accession>
<protein>
    <submittedName>
        <fullName evidence="1">DUF4432 domain-containing protein</fullName>
    </submittedName>
</protein>
<proteinExistence type="predicted"/>
<dbReference type="Proteomes" id="UP000220629">
    <property type="component" value="Unassembled WGS sequence"/>
</dbReference>
<sequence length="360" mass="40175">MRGEIELRRDDFRETPRTLYRAEGMSVTAFAYPSGVEALRLENRRGQLVVLPYLGQMIWAAAFDGRDLTMKQMFRQPKRAASIIDTYGCFMFHSGLLRNGCPGPEDTHALHGEMPCAPMDRASLVVGADQHGGWLEVTGEYEYVQGFGSHYLARPSVRLAEHEALMRIGMQVMNLGGAPMDLMYMAHLNYAYVPGARFEQALGPGGLRLRESVPAHVRPTPAWRDYTAALAREPERLATLDTPGLYDPEIVFFMNRARAGRDGLAHFRLHHPDGGAFHTAYRPEQFPHATRWILHNADQQVAAFALPSTCEPEGYLAEQRKGHVAVLAPGARCEFEVLTGYLSPAEVMEGKYAMEPARDA</sequence>
<dbReference type="InterPro" id="IPR014718">
    <property type="entry name" value="GH-type_carb-bd"/>
</dbReference>
<dbReference type="CDD" id="cd09269">
    <property type="entry name" value="deoxyribose_mutarotase"/>
    <property type="match status" value="1"/>
</dbReference>
<dbReference type="Pfam" id="PF14486">
    <property type="entry name" value="DUF4432"/>
    <property type="match status" value="1"/>
</dbReference>
<organism evidence="1 2">
    <name type="scientific">Burkholderia gladioli</name>
    <name type="common">Pseudomonas marginata</name>
    <name type="synonym">Phytomonas marginata</name>
    <dbReference type="NCBI Taxonomy" id="28095"/>
    <lineage>
        <taxon>Bacteria</taxon>
        <taxon>Pseudomonadati</taxon>
        <taxon>Pseudomonadota</taxon>
        <taxon>Betaproteobacteria</taxon>
        <taxon>Burkholderiales</taxon>
        <taxon>Burkholderiaceae</taxon>
        <taxon>Burkholderia</taxon>
    </lineage>
</organism>
<name>A0A0M2Q183_BURGA</name>
<gene>
    <name evidence="1" type="ORF">CRM94_12800</name>
</gene>
<dbReference type="GO" id="GO:0030246">
    <property type="term" value="F:carbohydrate binding"/>
    <property type="evidence" value="ECO:0007669"/>
    <property type="project" value="InterPro"/>
</dbReference>